<dbReference type="PATRIC" id="fig|453.4.peg.1611"/>
<dbReference type="Proteomes" id="UP000054698">
    <property type="component" value="Unassembled WGS sequence"/>
</dbReference>
<evidence type="ECO:0000313" key="8">
    <source>
        <dbReference type="EMBL" id="KTC98749.1"/>
    </source>
</evidence>
<comment type="similarity">
    <text evidence="1">Belongs to the site-specific recombinase resolvase family.</text>
</comment>
<gene>
    <name evidence="8" type="ORF">Lfee_1471</name>
</gene>
<dbReference type="EMBL" id="LNYB01000063">
    <property type="protein sequence ID" value="KTC98749.1"/>
    <property type="molecule type" value="Genomic_DNA"/>
</dbReference>
<dbReference type="AlphaFoldDB" id="A0A0W0TSY1"/>
<dbReference type="SMART" id="SM00857">
    <property type="entry name" value="Resolvase"/>
    <property type="match status" value="1"/>
</dbReference>
<dbReference type="InterPro" id="IPR036162">
    <property type="entry name" value="Resolvase-like_N_sf"/>
</dbReference>
<evidence type="ECO:0000259" key="7">
    <source>
        <dbReference type="PROSITE" id="PS51736"/>
    </source>
</evidence>
<dbReference type="GO" id="GO:0003677">
    <property type="term" value="F:DNA binding"/>
    <property type="evidence" value="ECO:0007669"/>
    <property type="project" value="UniProtKB-KW"/>
</dbReference>
<dbReference type="InterPro" id="IPR006119">
    <property type="entry name" value="Resolv_N"/>
</dbReference>
<comment type="caution">
    <text evidence="8">The sequence shown here is derived from an EMBL/GenBank/DDBJ whole genome shotgun (WGS) entry which is preliminary data.</text>
</comment>
<proteinExistence type="inferred from homology"/>
<dbReference type="Gene3D" id="3.40.50.1390">
    <property type="entry name" value="Resolvase, N-terminal catalytic domain"/>
    <property type="match status" value="1"/>
</dbReference>
<keyword evidence="9" id="KW-1185">Reference proteome</keyword>
<feature type="non-terminal residue" evidence="8">
    <location>
        <position position="97"/>
    </location>
</feature>
<accession>A0A0W0TSY1</accession>
<evidence type="ECO:0000256" key="4">
    <source>
        <dbReference type="ARBA" id="ARBA00023172"/>
    </source>
</evidence>
<feature type="domain" description="Resolvase/invertase-type recombinase catalytic" evidence="7">
    <location>
        <begin position="6"/>
        <end position="97"/>
    </location>
</feature>
<keyword evidence="3" id="KW-0238">DNA-binding</keyword>
<dbReference type="CDD" id="cd03768">
    <property type="entry name" value="SR_ResInv"/>
    <property type="match status" value="1"/>
</dbReference>
<dbReference type="InterPro" id="IPR050639">
    <property type="entry name" value="SSR_resolvase"/>
</dbReference>
<dbReference type="GO" id="GO:0000150">
    <property type="term" value="F:DNA strand exchange activity"/>
    <property type="evidence" value="ECO:0007669"/>
    <property type="project" value="InterPro"/>
</dbReference>
<reference evidence="8 9" key="1">
    <citation type="submission" date="2015-11" db="EMBL/GenBank/DDBJ databases">
        <title>Genomic analysis of 38 Legionella species identifies large and diverse effector repertoires.</title>
        <authorList>
            <person name="Burstein D."/>
            <person name="Amaro F."/>
            <person name="Zusman T."/>
            <person name="Lifshitz Z."/>
            <person name="Cohen O."/>
            <person name="Gilbert J.A."/>
            <person name="Pupko T."/>
            <person name="Shuman H.A."/>
            <person name="Segal G."/>
        </authorList>
    </citation>
    <scope>NUCLEOTIDE SEQUENCE [LARGE SCALE GENOMIC DNA]</scope>
    <source>
        <strain evidence="8 9">WO-44C</strain>
    </source>
</reference>
<dbReference type="Pfam" id="PF00239">
    <property type="entry name" value="Resolvase"/>
    <property type="match status" value="1"/>
</dbReference>
<dbReference type="GO" id="GO:0015074">
    <property type="term" value="P:DNA integration"/>
    <property type="evidence" value="ECO:0007669"/>
    <property type="project" value="UniProtKB-KW"/>
</dbReference>
<evidence type="ECO:0000256" key="1">
    <source>
        <dbReference type="ARBA" id="ARBA00009913"/>
    </source>
</evidence>
<dbReference type="PROSITE" id="PS00397">
    <property type="entry name" value="RECOMBINASES_1"/>
    <property type="match status" value="1"/>
</dbReference>
<dbReference type="PANTHER" id="PTHR30461:SF26">
    <property type="entry name" value="RESOLVASE HOMOLOG YNEB"/>
    <property type="match status" value="1"/>
</dbReference>
<evidence type="ECO:0000256" key="2">
    <source>
        <dbReference type="ARBA" id="ARBA00022908"/>
    </source>
</evidence>
<evidence type="ECO:0000313" key="9">
    <source>
        <dbReference type="Proteomes" id="UP000054698"/>
    </source>
</evidence>
<evidence type="ECO:0000256" key="5">
    <source>
        <dbReference type="PIRSR" id="PIRSR606118-50"/>
    </source>
</evidence>
<evidence type="ECO:0000256" key="6">
    <source>
        <dbReference type="PROSITE-ProRule" id="PRU10137"/>
    </source>
</evidence>
<feature type="non-terminal residue" evidence="8">
    <location>
        <position position="1"/>
    </location>
</feature>
<dbReference type="SUPFAM" id="SSF53041">
    <property type="entry name" value="Resolvase-like"/>
    <property type="match status" value="1"/>
</dbReference>
<keyword evidence="4" id="KW-0233">DNA recombination</keyword>
<keyword evidence="2" id="KW-0229">DNA integration</keyword>
<protein>
    <submittedName>
        <fullName evidence="8">Site-specific DNA recombinase, e14 prophage (Modular protein)</fullName>
    </submittedName>
</protein>
<name>A0A0W0TSY1_9GAMM</name>
<sequence>WQNRMALVGYARVSTIDQNLDIQLDALKNAGCKKIFSEKKSGTSKKDRTALDECMDYIREGDTLVVTRIDRLTRSILDLQNLLHYLKEKEIHLKALE</sequence>
<dbReference type="InterPro" id="IPR006118">
    <property type="entry name" value="Recombinase_CS"/>
</dbReference>
<dbReference type="PANTHER" id="PTHR30461">
    <property type="entry name" value="DNA-INVERTASE FROM LAMBDOID PROPHAGE"/>
    <property type="match status" value="1"/>
</dbReference>
<dbReference type="PROSITE" id="PS51736">
    <property type="entry name" value="RECOMBINASES_3"/>
    <property type="match status" value="1"/>
</dbReference>
<feature type="active site" description="O-(5'-phospho-DNA)-serine intermediate" evidence="5 6">
    <location>
        <position position="14"/>
    </location>
</feature>
<organism evidence="8 9">
    <name type="scientific">Legionella feeleii</name>
    <dbReference type="NCBI Taxonomy" id="453"/>
    <lineage>
        <taxon>Bacteria</taxon>
        <taxon>Pseudomonadati</taxon>
        <taxon>Pseudomonadota</taxon>
        <taxon>Gammaproteobacteria</taxon>
        <taxon>Legionellales</taxon>
        <taxon>Legionellaceae</taxon>
        <taxon>Legionella</taxon>
    </lineage>
</organism>
<evidence type="ECO:0000256" key="3">
    <source>
        <dbReference type="ARBA" id="ARBA00023125"/>
    </source>
</evidence>